<organism evidence="2 3">
    <name type="scientific">Geothermobacter hydrogeniphilus</name>
    <dbReference type="NCBI Taxonomy" id="1969733"/>
    <lineage>
        <taxon>Bacteria</taxon>
        <taxon>Pseudomonadati</taxon>
        <taxon>Thermodesulfobacteriota</taxon>
        <taxon>Desulfuromonadia</taxon>
        <taxon>Desulfuromonadales</taxon>
        <taxon>Geothermobacteraceae</taxon>
        <taxon>Geothermobacter</taxon>
    </lineage>
</organism>
<dbReference type="OrthoDB" id="9807612at2"/>
<evidence type="ECO:0000313" key="3">
    <source>
        <dbReference type="Proteomes" id="UP000236340"/>
    </source>
</evidence>
<dbReference type="PANTHER" id="PTHR32063:SF0">
    <property type="entry name" value="SWARMING MOTILITY PROTEIN SWRC"/>
    <property type="match status" value="1"/>
</dbReference>
<feature type="transmembrane region" description="Helical" evidence="1">
    <location>
        <begin position="466"/>
        <end position="486"/>
    </location>
</feature>
<feature type="transmembrane region" description="Helical" evidence="1">
    <location>
        <begin position="340"/>
        <end position="368"/>
    </location>
</feature>
<keyword evidence="1" id="KW-1133">Transmembrane helix</keyword>
<feature type="transmembrane region" description="Helical" evidence="1">
    <location>
        <begin position="530"/>
        <end position="551"/>
    </location>
</feature>
<dbReference type="Proteomes" id="UP000236340">
    <property type="component" value="Unassembled WGS sequence"/>
</dbReference>
<accession>A0A2K2HB68</accession>
<dbReference type="SUPFAM" id="SSF82866">
    <property type="entry name" value="Multidrug efflux transporter AcrB transmembrane domain"/>
    <property type="match status" value="2"/>
</dbReference>
<dbReference type="Gene3D" id="3.30.70.1430">
    <property type="entry name" value="Multidrug efflux transporter AcrB pore domain"/>
    <property type="match status" value="2"/>
</dbReference>
<dbReference type="InterPro" id="IPR001036">
    <property type="entry name" value="Acrflvin-R"/>
</dbReference>
<feature type="transmembrane region" description="Helical" evidence="1">
    <location>
        <begin position="893"/>
        <end position="915"/>
    </location>
</feature>
<dbReference type="PRINTS" id="PR00702">
    <property type="entry name" value="ACRIFLAVINRP"/>
</dbReference>
<dbReference type="AlphaFoldDB" id="A0A2K2HB68"/>
<dbReference type="PANTHER" id="PTHR32063">
    <property type="match status" value="1"/>
</dbReference>
<dbReference type="SUPFAM" id="SSF82693">
    <property type="entry name" value="Multidrug efflux transporter AcrB pore domain, PN1, PN2, PC1 and PC2 subdomains"/>
    <property type="match status" value="2"/>
</dbReference>
<feature type="transmembrane region" description="Helical" evidence="1">
    <location>
        <begin position="14"/>
        <end position="31"/>
    </location>
</feature>
<dbReference type="GO" id="GO:0042910">
    <property type="term" value="F:xenobiotic transmembrane transporter activity"/>
    <property type="evidence" value="ECO:0007669"/>
    <property type="project" value="TreeGrafter"/>
</dbReference>
<dbReference type="Gene3D" id="3.30.70.1320">
    <property type="entry name" value="Multidrug efflux transporter AcrB pore domain like"/>
    <property type="match status" value="1"/>
</dbReference>
<feature type="transmembrane region" description="Helical" evidence="1">
    <location>
        <begin position="374"/>
        <end position="398"/>
    </location>
</feature>
<feature type="transmembrane region" description="Helical" evidence="1">
    <location>
        <begin position="430"/>
        <end position="454"/>
    </location>
</feature>
<keyword evidence="1" id="KW-0472">Membrane</keyword>
<feature type="transmembrane region" description="Helical" evidence="1">
    <location>
        <begin position="921"/>
        <end position="943"/>
    </location>
</feature>
<proteinExistence type="predicted"/>
<name>A0A2K2HB68_9BACT</name>
<dbReference type="EMBL" id="PPFX01000011">
    <property type="protein sequence ID" value="PNU20554.1"/>
    <property type="molecule type" value="Genomic_DNA"/>
</dbReference>
<reference evidence="2 3" key="1">
    <citation type="journal article" date="2018" name="Genome Announc.">
        <title>Genome Sequence of Geothermobacter sp. HR-1 Iron Reducer from the Loihi Seamount.</title>
        <authorList>
            <person name="Smith H."/>
            <person name="Abuyen K."/>
            <person name="Tremblay J."/>
            <person name="Savalia P."/>
            <person name="Perez-Rodriguez I."/>
            <person name="Emerson D."/>
            <person name="Tully B."/>
            <person name="Amend J."/>
        </authorList>
    </citation>
    <scope>NUCLEOTIDE SEQUENCE [LARGE SCALE GENOMIC DNA]</scope>
    <source>
        <strain evidence="2 3">HR-1</strain>
    </source>
</reference>
<dbReference type="RefSeq" id="WP_103114985.1">
    <property type="nucleotide sequence ID" value="NZ_PPFX01000011.1"/>
</dbReference>
<dbReference type="SUPFAM" id="SSF82714">
    <property type="entry name" value="Multidrug efflux transporter AcrB TolC docking domain, DN and DC subdomains"/>
    <property type="match status" value="2"/>
</dbReference>
<dbReference type="GO" id="GO:0005886">
    <property type="term" value="C:plasma membrane"/>
    <property type="evidence" value="ECO:0007669"/>
    <property type="project" value="TreeGrafter"/>
</dbReference>
<keyword evidence="1" id="KW-0812">Transmembrane</keyword>
<evidence type="ECO:0000256" key="1">
    <source>
        <dbReference type="SAM" id="Phobius"/>
    </source>
</evidence>
<feature type="transmembrane region" description="Helical" evidence="1">
    <location>
        <begin position="968"/>
        <end position="990"/>
    </location>
</feature>
<gene>
    <name evidence="2" type="ORF">C2E25_06665</name>
</gene>
<dbReference type="Gene3D" id="1.20.1640.10">
    <property type="entry name" value="Multidrug efflux transporter AcrB transmembrane domain"/>
    <property type="match status" value="2"/>
</dbReference>
<dbReference type="Gene3D" id="3.30.70.1440">
    <property type="entry name" value="Multidrug efflux transporter AcrB pore domain"/>
    <property type="match status" value="1"/>
</dbReference>
<dbReference type="Gene3D" id="3.30.2090.10">
    <property type="entry name" value="Multidrug efflux transporter AcrB TolC docking domain, DN and DC subdomains"/>
    <property type="match status" value="2"/>
</dbReference>
<sequence>MTGDWIERLLGRPYFIYSFLGMFLLLGLFGYERLDRKLFPDSNYPEIAVVIVQPGGSAGTIAANISVPVEEELYTLDKIRRVYSTTIDEVAVIRAEFDYGKDLEMAASDVSNSLGKIRSSLPDDILEPQVHKISAATAPVLVIAVNPRQAAVPLEDIRMLAEQRLKQRLIKLPGVANVEVFGGYKKELQIIVDKGKLDRYGLGIGDLLAAVRANNRDYALGFITSDRSRYLLRSPARAESVEELRALHLNTEITLADVADVYFGHYENSAAYYGNGKAAIALAVQRGLDSDVIRTIEGVEAELDAIRSEYPQLDFEITDTQKDTIVQSTDNMFESLRDAILMSIFVVFLFLASFRQVLVVLVTIPLVYASTVALMWLVGIEFNVVTLTGIILALGLLLDDAVVVMENIERHYRELGKGIRKAVLEGTREIMFADLSGTVTTMIALAPILFVGGYPQTVFRPLASTLLLALAASYVISITAVPLLSLKILPLNHPLLLAAEAFFYRLSNRANETVQNFFRRAVEAALDRKAVAVIYSAALLLLFVISVRIVMPTVGRELMPPMDTGGVRIHITTAPNLPIAASRKIARQVNRIVTDAGPLDYLSTTIGSEPGVLSIGSGSGIDHIAVTATYVNRYKRKESVWAIEQRLRERLARVENIKQLEVVDYGATALSSIRANIDIMLSGPDLEALVRAGDLVEQALYRVRGIVSVGRTWHLDKRVYNLEIDRARAAHYGLDNAAITSQLQALLRGALVSSFPAGNSLDFGVRVWLPSTQRDRLELFSTLLLDAPVGKIPLAAIARIRRDLEPGLISREGLAYTLNVYGYREKSAISHIMAEFERIFAGTELPPSVRMEQVGDIREFNNSAGRMAGAIGFAVLLIFFTLIPLFNSIRVPLMIILSIPLTIIGAAWVLLLLGYHVSMPAMMGFILLSGIIVNNAILLIHFAQEKIAEGLDKRTAMIESIRIRTRPVLMTAFAVAAGMLPVALGSAIGLERLAPLGAVAIGGLLVGTFLTLVFIPLIFIWTTRTP</sequence>
<protein>
    <submittedName>
        <fullName evidence="2">AcrB/AcrD/AcrF family protein</fullName>
    </submittedName>
</protein>
<feature type="transmembrane region" description="Helical" evidence="1">
    <location>
        <begin position="996"/>
        <end position="1021"/>
    </location>
</feature>
<comment type="caution">
    <text evidence="2">The sequence shown here is derived from an EMBL/GenBank/DDBJ whole genome shotgun (WGS) entry which is preliminary data.</text>
</comment>
<evidence type="ECO:0000313" key="2">
    <source>
        <dbReference type="EMBL" id="PNU20554.1"/>
    </source>
</evidence>
<dbReference type="InterPro" id="IPR027463">
    <property type="entry name" value="AcrB_DN_DC_subdom"/>
</dbReference>
<dbReference type="Pfam" id="PF00873">
    <property type="entry name" value="ACR_tran"/>
    <property type="match status" value="1"/>
</dbReference>
<feature type="transmembrane region" description="Helical" evidence="1">
    <location>
        <begin position="867"/>
        <end position="886"/>
    </location>
</feature>